<dbReference type="Proteomes" id="UP000218377">
    <property type="component" value="Unassembled WGS sequence"/>
</dbReference>
<feature type="compositionally biased region" description="Basic and acidic residues" evidence="1">
    <location>
        <begin position="17"/>
        <end position="31"/>
    </location>
</feature>
<feature type="region of interest" description="Disordered" evidence="1">
    <location>
        <begin position="1"/>
        <end position="31"/>
    </location>
</feature>
<dbReference type="InterPro" id="IPR023833">
    <property type="entry name" value="Signal_pept_SipW-depend-type"/>
</dbReference>
<feature type="transmembrane region" description="Helical" evidence="2">
    <location>
        <begin position="51"/>
        <end position="70"/>
    </location>
</feature>
<name>A0A2A3Z4Z1_BREAU</name>
<keyword evidence="2" id="KW-0812">Transmembrane</keyword>
<protein>
    <recommendedName>
        <fullName evidence="9">SipW-cognate class signal peptide</fullName>
    </recommendedName>
</protein>
<evidence type="ECO:0008006" key="9">
    <source>
        <dbReference type="Google" id="ProtNLM"/>
    </source>
</evidence>
<evidence type="ECO:0000313" key="4">
    <source>
        <dbReference type="EMBL" id="PCC46563.1"/>
    </source>
</evidence>
<evidence type="ECO:0000313" key="6">
    <source>
        <dbReference type="Proteomes" id="UP000217564"/>
    </source>
</evidence>
<evidence type="ECO:0000313" key="5">
    <source>
        <dbReference type="EMBL" id="TGD37414.1"/>
    </source>
</evidence>
<dbReference type="EMBL" id="NRGP01000014">
    <property type="protein sequence ID" value="PCC46563.1"/>
    <property type="molecule type" value="Genomic_DNA"/>
</dbReference>
<evidence type="ECO:0000256" key="2">
    <source>
        <dbReference type="SAM" id="Phobius"/>
    </source>
</evidence>
<proteinExistence type="predicted"/>
<dbReference type="NCBIfam" id="TIGR04088">
    <property type="entry name" value="cognate_SipW"/>
    <property type="match status" value="1"/>
</dbReference>
<evidence type="ECO:0000256" key="1">
    <source>
        <dbReference type="SAM" id="MobiDB-lite"/>
    </source>
</evidence>
<dbReference type="AlphaFoldDB" id="A0A2A3Z4Z1"/>
<evidence type="ECO:0000313" key="3">
    <source>
        <dbReference type="EMBL" id="PCC18892.1"/>
    </source>
</evidence>
<reference evidence="5 8" key="2">
    <citation type="submission" date="2018-10" db="EMBL/GenBank/DDBJ databases">
        <title>Brevibacterium genomes from Austrain hard cheese rinds.</title>
        <authorList>
            <person name="Anast J.M."/>
            <person name="Dzieciol M."/>
            <person name="Schultz D.L."/>
            <person name="Mann E."/>
            <person name="Wagner M."/>
            <person name="Schmitz-Esser S."/>
        </authorList>
    </citation>
    <scope>NUCLEOTIDE SEQUENCE [LARGE SCALE GENOMIC DNA]</scope>
    <source>
        <strain evidence="5 8">L261</strain>
    </source>
</reference>
<organism evidence="4 6">
    <name type="scientific">Brevibacterium aurantiacum</name>
    <dbReference type="NCBI Taxonomy" id="273384"/>
    <lineage>
        <taxon>Bacteria</taxon>
        <taxon>Bacillati</taxon>
        <taxon>Actinomycetota</taxon>
        <taxon>Actinomycetes</taxon>
        <taxon>Micrococcales</taxon>
        <taxon>Brevibacteriaceae</taxon>
        <taxon>Brevibacterium</taxon>
    </lineage>
</organism>
<keyword evidence="2" id="KW-1133">Transmembrane helix</keyword>
<dbReference type="Proteomes" id="UP000297736">
    <property type="component" value="Unassembled WGS sequence"/>
</dbReference>
<reference evidence="6 7" key="1">
    <citation type="journal article" date="2017" name="Elife">
        <title>Extensive horizontal gene transfer in cheese-associated bacteria.</title>
        <authorList>
            <person name="Bonham K.S."/>
            <person name="Wolfe B.E."/>
            <person name="Dutton R.J."/>
        </authorList>
    </citation>
    <scope>NUCLEOTIDE SEQUENCE [LARGE SCALE GENOMIC DNA]</scope>
    <source>
        <strain evidence="4 6">947_7</strain>
        <strain evidence="3 7">JB5</strain>
    </source>
</reference>
<evidence type="ECO:0000313" key="8">
    <source>
        <dbReference type="Proteomes" id="UP000297736"/>
    </source>
</evidence>
<dbReference type="EMBL" id="NRGX01000001">
    <property type="protein sequence ID" value="PCC18892.1"/>
    <property type="molecule type" value="Genomic_DNA"/>
</dbReference>
<keyword evidence="2" id="KW-0472">Membrane</keyword>
<sequence length="249" mass="26353">MTPTFVRLPVGPLRGPDPSERVSAEARSDGRRQIREFEQKRRRLRSRRIKAVLAGGLVFGIGSAATLAAWTDTEEASGSFEAGRFNIEMAVDGSAWSNNSEATFDASGMYPGSKVYAPVLVRTTSNTTMDGELSVASKNGNGQSGGTVDSLVYRAVTESLAANGETSFKCGENSFSGSPTYVYGSASSTIPFKTEVGGAKSQSVSRASESVTAYCFEVTLPSSTPTTAQGTEASKTWKFFAESVPTEKS</sequence>
<evidence type="ECO:0000313" key="7">
    <source>
        <dbReference type="Proteomes" id="UP000218377"/>
    </source>
</evidence>
<dbReference type="EMBL" id="RHFF01000016">
    <property type="protein sequence ID" value="TGD37414.1"/>
    <property type="molecule type" value="Genomic_DNA"/>
</dbReference>
<dbReference type="Proteomes" id="UP000217564">
    <property type="component" value="Unassembled WGS sequence"/>
</dbReference>
<gene>
    <name evidence="4" type="ORF">CIK64_10885</name>
    <name evidence="3" type="ORF">CIK79_11675</name>
    <name evidence="5" type="ORF">EB834_15200</name>
</gene>
<comment type="caution">
    <text evidence="4">The sequence shown here is derived from an EMBL/GenBank/DDBJ whole genome shotgun (WGS) entry which is preliminary data.</text>
</comment>
<accession>A0A2A3Z4Z1</accession>